<dbReference type="PANTHER" id="PTHR42693">
    <property type="entry name" value="ARYLSULFATASE FAMILY MEMBER"/>
    <property type="match status" value="1"/>
</dbReference>
<dbReference type="PANTHER" id="PTHR42693:SF33">
    <property type="entry name" value="ARYLSULFATASE"/>
    <property type="match status" value="1"/>
</dbReference>
<dbReference type="InterPro" id="IPR017850">
    <property type="entry name" value="Alkaline_phosphatase_core_sf"/>
</dbReference>
<dbReference type="PROSITE" id="PS51257">
    <property type="entry name" value="PROKAR_LIPOPROTEIN"/>
    <property type="match status" value="1"/>
</dbReference>
<dbReference type="Pfam" id="PF00884">
    <property type="entry name" value="Sulfatase"/>
    <property type="match status" value="1"/>
</dbReference>
<sequence precursor="true">MAMTLFRSIAFFILLSTVACAADRPNIVLVFIDDMGWGDFSCFGNTEAETPNIDRMAEQGIRFHQFYVNSPICSPSRVAISTGRYPYRYRISSFLNNRKNNKERGMAQWLDPRAPMLARSLQDAGYATAHCGKWHMGGQRDVDNAPPITDYGFDVSLTNFEGMGAKLLPLTEVPTADGGIKKGRIWDKAVNLGEPVEWRLRSEITGGFADKAIEFIDESAKKDQPFYVNVWPDDVHGPYFPTIENWSGTPHGLFLAVLREMDTQLERLFRRIADDPKLRNETLILICSDNGPDKNGGSAGPFSGSKATLFEGGIRSPLIAWGPGLIAKDQVGTVNKSSVFAAMDLVPSLLTIAGVEPPKDAEFDGEDLSETILAKSKQSRSQPIFFRRPPDRKEFQAYKDLPDLAVRAGQWKLMCDFDGKRVRLHDLNIDPSESNNVAEQNPDVTARLLNSTLQWNATMPMDAGDPAYQNSAALK</sequence>
<keyword evidence="4" id="KW-0378">Hydrolase</keyword>
<dbReference type="RefSeq" id="WP_146535941.1">
    <property type="nucleotide sequence ID" value="NZ_SJPX01000004.1"/>
</dbReference>
<accession>A0A5C6ENZ9</accession>
<evidence type="ECO:0000259" key="3">
    <source>
        <dbReference type="Pfam" id="PF00884"/>
    </source>
</evidence>
<dbReference type="GO" id="GO:0004065">
    <property type="term" value="F:arylsulfatase activity"/>
    <property type="evidence" value="ECO:0007669"/>
    <property type="project" value="UniProtKB-EC"/>
</dbReference>
<comment type="similarity">
    <text evidence="1">Belongs to the sulfatase family.</text>
</comment>
<dbReference type="AlphaFoldDB" id="A0A5C6ENZ9"/>
<dbReference type="EMBL" id="SJPX01000004">
    <property type="protein sequence ID" value="TWU49737.1"/>
    <property type="molecule type" value="Genomic_DNA"/>
</dbReference>
<dbReference type="InterPro" id="IPR050738">
    <property type="entry name" value="Sulfatase"/>
</dbReference>
<name>A0A5C6ENZ9_9BACT</name>
<dbReference type="OrthoDB" id="9783154at2"/>
<feature type="signal peptide" evidence="2">
    <location>
        <begin position="1"/>
        <end position="21"/>
    </location>
</feature>
<comment type="caution">
    <text evidence="4">The sequence shown here is derived from an EMBL/GenBank/DDBJ whole genome shotgun (WGS) entry which is preliminary data.</text>
</comment>
<protein>
    <submittedName>
        <fullName evidence="4">Arylsulfatase</fullName>
        <ecNumber evidence="4">3.1.6.1</ecNumber>
    </submittedName>
</protein>
<dbReference type="EC" id="3.1.6.1" evidence="4"/>
<gene>
    <name evidence="4" type="primary">atsA_71</name>
    <name evidence="4" type="ORF">Poly59_43620</name>
</gene>
<dbReference type="Proteomes" id="UP000317977">
    <property type="component" value="Unassembled WGS sequence"/>
</dbReference>
<feature type="domain" description="Sulfatase N-terminal" evidence="3">
    <location>
        <begin position="25"/>
        <end position="355"/>
    </location>
</feature>
<dbReference type="InterPro" id="IPR000917">
    <property type="entry name" value="Sulfatase_N"/>
</dbReference>
<dbReference type="Gene3D" id="3.40.720.10">
    <property type="entry name" value="Alkaline Phosphatase, subunit A"/>
    <property type="match status" value="1"/>
</dbReference>
<proteinExistence type="inferred from homology"/>
<dbReference type="SUPFAM" id="SSF53649">
    <property type="entry name" value="Alkaline phosphatase-like"/>
    <property type="match status" value="1"/>
</dbReference>
<keyword evidence="5" id="KW-1185">Reference proteome</keyword>
<evidence type="ECO:0000313" key="4">
    <source>
        <dbReference type="EMBL" id="TWU49737.1"/>
    </source>
</evidence>
<evidence type="ECO:0000256" key="2">
    <source>
        <dbReference type="SAM" id="SignalP"/>
    </source>
</evidence>
<reference evidence="4 5" key="1">
    <citation type="submission" date="2019-02" db="EMBL/GenBank/DDBJ databases">
        <title>Deep-cultivation of Planctomycetes and their phenomic and genomic characterization uncovers novel biology.</title>
        <authorList>
            <person name="Wiegand S."/>
            <person name="Jogler M."/>
            <person name="Boedeker C."/>
            <person name="Pinto D."/>
            <person name="Vollmers J."/>
            <person name="Rivas-Marin E."/>
            <person name="Kohn T."/>
            <person name="Peeters S.H."/>
            <person name="Heuer A."/>
            <person name="Rast P."/>
            <person name="Oberbeckmann S."/>
            <person name="Bunk B."/>
            <person name="Jeske O."/>
            <person name="Meyerdierks A."/>
            <person name="Storesund J.E."/>
            <person name="Kallscheuer N."/>
            <person name="Luecker S."/>
            <person name="Lage O.M."/>
            <person name="Pohl T."/>
            <person name="Merkel B.J."/>
            <person name="Hornburger P."/>
            <person name="Mueller R.-W."/>
            <person name="Bruemmer F."/>
            <person name="Labrenz M."/>
            <person name="Spormann A.M."/>
            <person name="Op Den Camp H."/>
            <person name="Overmann J."/>
            <person name="Amann R."/>
            <person name="Jetten M.S.M."/>
            <person name="Mascher T."/>
            <person name="Medema M.H."/>
            <person name="Devos D.P."/>
            <person name="Kaster A.-K."/>
            <person name="Ovreas L."/>
            <person name="Rohde M."/>
            <person name="Galperin M.Y."/>
            <person name="Jogler C."/>
        </authorList>
    </citation>
    <scope>NUCLEOTIDE SEQUENCE [LARGE SCALE GENOMIC DNA]</scope>
    <source>
        <strain evidence="4 5">Poly59</strain>
    </source>
</reference>
<evidence type="ECO:0000256" key="1">
    <source>
        <dbReference type="ARBA" id="ARBA00008779"/>
    </source>
</evidence>
<organism evidence="4 5">
    <name type="scientific">Rubripirellula reticaptiva</name>
    <dbReference type="NCBI Taxonomy" id="2528013"/>
    <lineage>
        <taxon>Bacteria</taxon>
        <taxon>Pseudomonadati</taxon>
        <taxon>Planctomycetota</taxon>
        <taxon>Planctomycetia</taxon>
        <taxon>Pirellulales</taxon>
        <taxon>Pirellulaceae</taxon>
        <taxon>Rubripirellula</taxon>
    </lineage>
</organism>
<evidence type="ECO:0000313" key="5">
    <source>
        <dbReference type="Proteomes" id="UP000317977"/>
    </source>
</evidence>
<feature type="chain" id="PRO_5022670150" evidence="2">
    <location>
        <begin position="22"/>
        <end position="475"/>
    </location>
</feature>
<keyword evidence="2" id="KW-0732">Signal</keyword>
<dbReference type="Gene3D" id="3.30.1120.10">
    <property type="match status" value="1"/>
</dbReference>